<sequence length="336" mass="39722">MNGNSFKENFWSVDITSTAGYDCLIQHMNNGRKNCKEFEDFLKERASIEEKYGKDLVNLTKKKPCGHSEINTLKRALDVFKQQIDNVGQCHIQLAQTLREEARRMEEFRERQKLERKKIEAAMDAIHKQKQGQFKKTMDSKKMYEQRCREKDDAEQQVNRSKNTVSTNKQQEKIFAKLAHSKVSAEDADKTYQQNINLLDRVREDWQKEHINACEYFQKQEWERINYFRNAVWTHVNQLSQQCVTSDVMHEEVRKALEGCYIEKDIEYFTELNKTGNTPPAPVQYENYYNTQKSAPAVRNHGLPGIRRNPFPLPSNKPVDTEYACVDDFQRYHHHQ</sequence>
<dbReference type="InterPro" id="IPR027267">
    <property type="entry name" value="AH/BAR_dom_sf"/>
</dbReference>
<organism evidence="12 13">
    <name type="scientific">Pelobates cultripes</name>
    <name type="common">Western spadefoot toad</name>
    <dbReference type="NCBI Taxonomy" id="61616"/>
    <lineage>
        <taxon>Eukaryota</taxon>
        <taxon>Metazoa</taxon>
        <taxon>Chordata</taxon>
        <taxon>Craniata</taxon>
        <taxon>Vertebrata</taxon>
        <taxon>Euteleostomi</taxon>
        <taxon>Amphibia</taxon>
        <taxon>Batrachia</taxon>
        <taxon>Anura</taxon>
        <taxon>Pelobatoidea</taxon>
        <taxon>Pelobatidae</taxon>
        <taxon>Pelobates</taxon>
    </lineage>
</organism>
<evidence type="ECO:0000313" key="12">
    <source>
        <dbReference type="EMBL" id="CAH2296750.1"/>
    </source>
</evidence>
<feature type="region of interest" description="Disordered" evidence="10">
    <location>
        <begin position="147"/>
        <end position="169"/>
    </location>
</feature>
<reference evidence="12" key="1">
    <citation type="submission" date="2022-03" db="EMBL/GenBank/DDBJ databases">
        <authorList>
            <person name="Alioto T."/>
            <person name="Alioto T."/>
            <person name="Gomez Garrido J."/>
        </authorList>
    </citation>
    <scope>NUCLEOTIDE SEQUENCE</scope>
</reference>
<comment type="function">
    <text evidence="7">Binds to F-actin. May be involved in regulation of the actin cytoskeleton.</text>
</comment>
<dbReference type="AlphaFoldDB" id="A0AAD1W7A1"/>
<dbReference type="SUPFAM" id="SSF103657">
    <property type="entry name" value="BAR/IMD domain-like"/>
    <property type="match status" value="1"/>
</dbReference>
<dbReference type="InterPro" id="IPR001060">
    <property type="entry name" value="FCH_dom"/>
</dbReference>
<evidence type="ECO:0000256" key="3">
    <source>
        <dbReference type="ARBA" id="ARBA00022490"/>
    </source>
</evidence>
<proteinExistence type="predicted"/>
<feature type="domain" description="F-BAR" evidence="11">
    <location>
        <begin position="4"/>
        <end position="265"/>
    </location>
</feature>
<dbReference type="Gene3D" id="1.20.1270.60">
    <property type="entry name" value="Arfaptin homology (AH) domain/BAR domain"/>
    <property type="match status" value="1"/>
</dbReference>
<evidence type="ECO:0000256" key="10">
    <source>
        <dbReference type="SAM" id="MobiDB-lite"/>
    </source>
</evidence>
<evidence type="ECO:0000256" key="4">
    <source>
        <dbReference type="ARBA" id="ARBA00022553"/>
    </source>
</evidence>
<dbReference type="FunFam" id="1.20.1270.60:FF:000054">
    <property type="entry name" value="Proline-serine-threonine phosphatase interacting protein 2"/>
    <property type="match status" value="1"/>
</dbReference>
<name>A0AAD1W7A1_PELCU</name>
<keyword evidence="6" id="KW-0472">Membrane</keyword>
<dbReference type="GO" id="GO:0030041">
    <property type="term" value="P:actin filament polymerization"/>
    <property type="evidence" value="ECO:0007669"/>
    <property type="project" value="TreeGrafter"/>
</dbReference>
<dbReference type="SMART" id="SM00055">
    <property type="entry name" value="FCH"/>
    <property type="match status" value="1"/>
</dbReference>
<comment type="subcellular location">
    <subcellularLocation>
        <location evidence="2">Cytoplasm</location>
    </subcellularLocation>
    <subcellularLocation>
        <location evidence="1">Membrane</location>
        <topology evidence="1">Peripheral membrane protein</topology>
    </subcellularLocation>
</comment>
<accession>A0AAD1W7A1</accession>
<evidence type="ECO:0000256" key="8">
    <source>
        <dbReference type="ARBA" id="ARBA00071017"/>
    </source>
</evidence>
<evidence type="ECO:0000256" key="1">
    <source>
        <dbReference type="ARBA" id="ARBA00004170"/>
    </source>
</evidence>
<dbReference type="GO" id="GO:0051015">
    <property type="term" value="F:actin filament binding"/>
    <property type="evidence" value="ECO:0007669"/>
    <property type="project" value="TreeGrafter"/>
</dbReference>
<feature type="compositionally biased region" description="Polar residues" evidence="10">
    <location>
        <begin position="156"/>
        <end position="169"/>
    </location>
</feature>
<dbReference type="GO" id="GO:0005886">
    <property type="term" value="C:plasma membrane"/>
    <property type="evidence" value="ECO:0007669"/>
    <property type="project" value="TreeGrafter"/>
</dbReference>
<evidence type="ECO:0000256" key="2">
    <source>
        <dbReference type="ARBA" id="ARBA00004496"/>
    </source>
</evidence>
<dbReference type="GO" id="GO:0005737">
    <property type="term" value="C:cytoplasm"/>
    <property type="evidence" value="ECO:0007669"/>
    <property type="project" value="UniProtKB-SubCell"/>
</dbReference>
<evidence type="ECO:0000256" key="9">
    <source>
        <dbReference type="PROSITE-ProRule" id="PRU01077"/>
    </source>
</evidence>
<dbReference type="Proteomes" id="UP001295444">
    <property type="component" value="Chromosome 05"/>
</dbReference>
<keyword evidence="5 9" id="KW-0175">Coiled coil</keyword>
<dbReference type="GO" id="GO:0005884">
    <property type="term" value="C:actin filament"/>
    <property type="evidence" value="ECO:0007669"/>
    <property type="project" value="TreeGrafter"/>
</dbReference>
<dbReference type="InterPro" id="IPR031160">
    <property type="entry name" value="F_BAR_dom"/>
</dbReference>
<evidence type="ECO:0000256" key="7">
    <source>
        <dbReference type="ARBA" id="ARBA00058685"/>
    </source>
</evidence>
<keyword evidence="4" id="KW-0597">Phosphoprotein</keyword>
<dbReference type="PROSITE" id="PS51741">
    <property type="entry name" value="F_BAR"/>
    <property type="match status" value="1"/>
</dbReference>
<dbReference type="Pfam" id="PF00611">
    <property type="entry name" value="FCH"/>
    <property type="match status" value="1"/>
</dbReference>
<dbReference type="EMBL" id="OW240916">
    <property type="protein sequence ID" value="CAH2296750.1"/>
    <property type="molecule type" value="Genomic_DNA"/>
</dbReference>
<evidence type="ECO:0000259" key="11">
    <source>
        <dbReference type="PROSITE" id="PS51741"/>
    </source>
</evidence>
<keyword evidence="13" id="KW-1185">Reference proteome</keyword>
<evidence type="ECO:0000313" key="13">
    <source>
        <dbReference type="Proteomes" id="UP001295444"/>
    </source>
</evidence>
<evidence type="ECO:0000256" key="6">
    <source>
        <dbReference type="ARBA" id="ARBA00023136"/>
    </source>
</evidence>
<keyword evidence="3" id="KW-0963">Cytoplasm</keyword>
<dbReference type="PANTHER" id="PTHR23065:SF9">
    <property type="entry name" value="PROLINE-SERINE-THREONINE PHOSPHATASE-INTERACTING PROTEIN 2"/>
    <property type="match status" value="1"/>
</dbReference>
<gene>
    <name evidence="12" type="ORF">PECUL_23A020485</name>
</gene>
<dbReference type="PANTHER" id="PTHR23065">
    <property type="entry name" value="PROLINE-SERINE-THREONINE PHOSPHATASE INTERACTING PROTEIN 1"/>
    <property type="match status" value="1"/>
</dbReference>
<evidence type="ECO:0000256" key="5">
    <source>
        <dbReference type="ARBA" id="ARBA00023054"/>
    </source>
</evidence>
<protein>
    <recommendedName>
        <fullName evidence="8">Proline-serine-threonine phosphatase-interacting protein 2</fullName>
    </recommendedName>
</protein>